<dbReference type="PANTHER" id="PTHR35848:SF9">
    <property type="entry name" value="SLL1358 PROTEIN"/>
    <property type="match status" value="1"/>
</dbReference>
<evidence type="ECO:0000256" key="1">
    <source>
        <dbReference type="ARBA" id="ARBA00022723"/>
    </source>
</evidence>
<organism evidence="3 4">
    <name type="scientific">Chitinophaga skermanii</name>
    <dbReference type="NCBI Taxonomy" id="331697"/>
    <lineage>
        <taxon>Bacteria</taxon>
        <taxon>Pseudomonadati</taxon>
        <taxon>Bacteroidota</taxon>
        <taxon>Chitinophagia</taxon>
        <taxon>Chitinophagales</taxon>
        <taxon>Chitinophagaceae</taxon>
        <taxon>Chitinophaga</taxon>
    </lineage>
</organism>
<proteinExistence type="predicted"/>
<dbReference type="PANTHER" id="PTHR35848">
    <property type="entry name" value="OXALATE-BINDING PROTEIN"/>
    <property type="match status" value="1"/>
</dbReference>
<dbReference type="Gene3D" id="2.60.120.10">
    <property type="entry name" value="Jelly Rolls"/>
    <property type="match status" value="1"/>
</dbReference>
<dbReference type="Proteomes" id="UP000249547">
    <property type="component" value="Unassembled WGS sequence"/>
</dbReference>
<evidence type="ECO:0000259" key="2">
    <source>
        <dbReference type="Pfam" id="PF07883"/>
    </source>
</evidence>
<accession>A0A327Q9K5</accession>
<evidence type="ECO:0000313" key="4">
    <source>
        <dbReference type="Proteomes" id="UP000249547"/>
    </source>
</evidence>
<dbReference type="SUPFAM" id="SSF51182">
    <property type="entry name" value="RmlC-like cupins"/>
    <property type="match status" value="1"/>
</dbReference>
<dbReference type="EMBL" id="QLLL01000012">
    <property type="protein sequence ID" value="RAI98496.1"/>
    <property type="molecule type" value="Genomic_DNA"/>
</dbReference>
<dbReference type="InterPro" id="IPR051610">
    <property type="entry name" value="GPI/OXD"/>
</dbReference>
<dbReference type="InterPro" id="IPR011051">
    <property type="entry name" value="RmlC_Cupin_sf"/>
</dbReference>
<comment type="caution">
    <text evidence="3">The sequence shown here is derived from an EMBL/GenBank/DDBJ whole genome shotgun (WGS) entry which is preliminary data.</text>
</comment>
<dbReference type="InterPro" id="IPR013096">
    <property type="entry name" value="Cupin_2"/>
</dbReference>
<name>A0A327Q9K5_9BACT</name>
<reference evidence="3 4" key="1">
    <citation type="submission" date="2018-06" db="EMBL/GenBank/DDBJ databases">
        <title>Genomic Encyclopedia of Archaeal and Bacterial Type Strains, Phase II (KMG-II): from individual species to whole genera.</title>
        <authorList>
            <person name="Goeker M."/>
        </authorList>
    </citation>
    <scope>NUCLEOTIDE SEQUENCE [LARGE SCALE GENOMIC DNA]</scope>
    <source>
        <strain evidence="3 4">DSM 23857</strain>
    </source>
</reference>
<protein>
    <submittedName>
        <fullName evidence="3">Mannose-6-phosphate isomerase-like protein (Cupin superfamily)</fullName>
    </submittedName>
</protein>
<evidence type="ECO:0000313" key="3">
    <source>
        <dbReference type="EMBL" id="RAI98496.1"/>
    </source>
</evidence>
<sequence>MKKTLANVVYYNWGEACEGWRLVDTPGLSVIHEAMPPGTSEALHYHEKAQQFFYILQGSATFEIEGEKTVVFAGEGIHILPTLQHRIINHTEEKIFFTVTSQPNTSGDRVNC</sequence>
<dbReference type="GO" id="GO:0046872">
    <property type="term" value="F:metal ion binding"/>
    <property type="evidence" value="ECO:0007669"/>
    <property type="project" value="UniProtKB-KW"/>
</dbReference>
<keyword evidence="1" id="KW-0479">Metal-binding</keyword>
<dbReference type="AlphaFoldDB" id="A0A327Q9K5"/>
<keyword evidence="3" id="KW-0413">Isomerase</keyword>
<dbReference type="Pfam" id="PF07883">
    <property type="entry name" value="Cupin_2"/>
    <property type="match status" value="1"/>
</dbReference>
<dbReference type="RefSeq" id="WP_111600241.1">
    <property type="nucleotide sequence ID" value="NZ_QLLL01000012.1"/>
</dbReference>
<dbReference type="OrthoDB" id="9806121at2"/>
<keyword evidence="4" id="KW-1185">Reference proteome</keyword>
<dbReference type="GO" id="GO:0016853">
    <property type="term" value="F:isomerase activity"/>
    <property type="evidence" value="ECO:0007669"/>
    <property type="project" value="UniProtKB-KW"/>
</dbReference>
<feature type="domain" description="Cupin type-2" evidence="2">
    <location>
        <begin position="33"/>
        <end position="96"/>
    </location>
</feature>
<gene>
    <name evidence="3" type="ORF">LX64_04858</name>
</gene>
<dbReference type="InterPro" id="IPR014710">
    <property type="entry name" value="RmlC-like_jellyroll"/>
</dbReference>